<keyword evidence="3" id="KW-1185">Reference proteome</keyword>
<dbReference type="AlphaFoldDB" id="A0A1H8UJ68"/>
<keyword evidence="1" id="KW-1133">Transmembrane helix</keyword>
<evidence type="ECO:0000313" key="2">
    <source>
        <dbReference type="EMBL" id="SEP03270.1"/>
    </source>
</evidence>
<feature type="transmembrane region" description="Helical" evidence="1">
    <location>
        <begin position="85"/>
        <end position="110"/>
    </location>
</feature>
<feature type="transmembrane region" description="Helical" evidence="1">
    <location>
        <begin position="6"/>
        <end position="24"/>
    </location>
</feature>
<protein>
    <submittedName>
        <fullName evidence="2">Uncharacterized protein</fullName>
    </submittedName>
</protein>
<accession>A0A1H8UJ68</accession>
<dbReference type="EMBL" id="FOEF01000003">
    <property type="protein sequence ID" value="SEP03270.1"/>
    <property type="molecule type" value="Genomic_DNA"/>
</dbReference>
<evidence type="ECO:0000313" key="3">
    <source>
        <dbReference type="Proteomes" id="UP000198582"/>
    </source>
</evidence>
<keyword evidence="1" id="KW-0472">Membrane</keyword>
<dbReference type="Proteomes" id="UP000198582">
    <property type="component" value="Unassembled WGS sequence"/>
</dbReference>
<dbReference type="InterPro" id="IPR010920">
    <property type="entry name" value="LSM_dom_sf"/>
</dbReference>
<name>A0A1H8UJ68_9PSEU</name>
<feature type="transmembrane region" description="Helical" evidence="1">
    <location>
        <begin position="241"/>
        <end position="261"/>
    </location>
</feature>
<gene>
    <name evidence="2" type="ORF">SAMN04489732_103314</name>
</gene>
<keyword evidence="1" id="KW-0812">Transmembrane</keyword>
<dbReference type="STRING" id="394193.SAMN04489732_103314"/>
<sequence>MVPSTAGGLAGLLLILAPGIWYELIRQRSRPGRGDSAFVEVSRILLAGVLVSLTALILLGGFRALDPRLLADPQALLSQPGYLAAHLGLVAWTVAWFLVLTMTIPAVWLYNTPGKNAHAEIRQESQWVSYFDRIPRRDAADQGLPPPEFTYLQVRTASGVLYRGRLAGYDNGLDLDARELTLGRPHLITKPVGEPWESLEPDGWSVVIIRGNEIKDIHVLNVVPDDGPAPARRRRVPRIPAHSRLVILLALELLALGQLAALGR</sequence>
<reference evidence="2 3" key="1">
    <citation type="submission" date="2016-10" db="EMBL/GenBank/DDBJ databases">
        <authorList>
            <person name="de Groot N.N."/>
        </authorList>
    </citation>
    <scope>NUCLEOTIDE SEQUENCE [LARGE SCALE GENOMIC DNA]</scope>
    <source>
        <strain evidence="2 3">DSM 44993</strain>
    </source>
</reference>
<proteinExistence type="predicted"/>
<feature type="transmembrane region" description="Helical" evidence="1">
    <location>
        <begin position="44"/>
        <end position="65"/>
    </location>
</feature>
<dbReference type="SUPFAM" id="SSF50182">
    <property type="entry name" value="Sm-like ribonucleoproteins"/>
    <property type="match status" value="1"/>
</dbReference>
<organism evidence="2 3">
    <name type="scientific">Amycolatopsis saalfeldensis</name>
    <dbReference type="NCBI Taxonomy" id="394193"/>
    <lineage>
        <taxon>Bacteria</taxon>
        <taxon>Bacillati</taxon>
        <taxon>Actinomycetota</taxon>
        <taxon>Actinomycetes</taxon>
        <taxon>Pseudonocardiales</taxon>
        <taxon>Pseudonocardiaceae</taxon>
        <taxon>Amycolatopsis</taxon>
    </lineage>
</organism>
<dbReference type="Pfam" id="PF19865">
    <property type="entry name" value="DUF6338"/>
    <property type="match status" value="1"/>
</dbReference>
<dbReference type="InterPro" id="IPR045919">
    <property type="entry name" value="DUF6338"/>
</dbReference>
<evidence type="ECO:0000256" key="1">
    <source>
        <dbReference type="SAM" id="Phobius"/>
    </source>
</evidence>